<keyword evidence="1" id="KW-1133">Transmembrane helix</keyword>
<dbReference type="EMBL" id="CAXLJM020000057">
    <property type="protein sequence ID" value="CAL8118106.1"/>
    <property type="molecule type" value="Genomic_DNA"/>
</dbReference>
<dbReference type="Proteomes" id="UP001642540">
    <property type="component" value="Unassembled WGS sequence"/>
</dbReference>
<comment type="caution">
    <text evidence="2">The sequence shown here is derived from an EMBL/GenBank/DDBJ whole genome shotgun (WGS) entry which is preliminary data.</text>
</comment>
<feature type="transmembrane region" description="Helical" evidence="1">
    <location>
        <begin position="12"/>
        <end position="32"/>
    </location>
</feature>
<feature type="transmembrane region" description="Helical" evidence="1">
    <location>
        <begin position="136"/>
        <end position="156"/>
    </location>
</feature>
<evidence type="ECO:0000256" key="1">
    <source>
        <dbReference type="SAM" id="Phobius"/>
    </source>
</evidence>
<organism evidence="2 3">
    <name type="scientific">Orchesella dallaii</name>
    <dbReference type="NCBI Taxonomy" id="48710"/>
    <lineage>
        <taxon>Eukaryota</taxon>
        <taxon>Metazoa</taxon>
        <taxon>Ecdysozoa</taxon>
        <taxon>Arthropoda</taxon>
        <taxon>Hexapoda</taxon>
        <taxon>Collembola</taxon>
        <taxon>Entomobryomorpha</taxon>
        <taxon>Entomobryoidea</taxon>
        <taxon>Orchesellidae</taxon>
        <taxon>Orchesellinae</taxon>
        <taxon>Orchesella</taxon>
    </lineage>
</organism>
<evidence type="ECO:0000313" key="3">
    <source>
        <dbReference type="Proteomes" id="UP001642540"/>
    </source>
</evidence>
<name>A0ABP1R667_9HEXA</name>
<gene>
    <name evidence="2" type="ORF">ODALV1_LOCUS17987</name>
</gene>
<evidence type="ECO:0000313" key="2">
    <source>
        <dbReference type="EMBL" id="CAL8118106.1"/>
    </source>
</evidence>
<proteinExistence type="predicted"/>
<feature type="transmembrane region" description="Helical" evidence="1">
    <location>
        <begin position="96"/>
        <end position="116"/>
    </location>
</feature>
<keyword evidence="1" id="KW-0472">Membrane</keyword>
<protein>
    <submittedName>
        <fullName evidence="2">Uncharacterized protein</fullName>
    </submittedName>
</protein>
<accession>A0ABP1R667</accession>
<keyword evidence="1" id="KW-0812">Transmembrane</keyword>
<reference evidence="2 3" key="1">
    <citation type="submission" date="2024-08" db="EMBL/GenBank/DDBJ databases">
        <authorList>
            <person name="Cucini C."/>
            <person name="Frati F."/>
        </authorList>
    </citation>
    <scope>NUCLEOTIDE SEQUENCE [LARGE SCALE GENOMIC DNA]</scope>
</reference>
<keyword evidence="3" id="KW-1185">Reference proteome</keyword>
<sequence>MMSWNRGIEAGMSTDKMAAFTFLSAYWIILHHLRALNFYVWICTILCFRMAFKAVGILCGGNNVRDQNHEHIQHLHHRIIWTMQMFEKLEGFLKEFHGLFGAQLLGMCINILLPMLNAAFELLSAAKSEEFGAWEIGTAITAVPHLISLIMTFFILCDASTALTQEALGLMTTYLIVLQQFSLQEEEGREEP</sequence>